<sequence>MSLLAGPKRKQQISVNPQGKTNSDLWKQYGTKLMEKAGWADGDGLGTGRQGATEHLQMQFKDDNRGLGCTIEYEKNWLAHGDDFNDLLASLNAHHGNTAVESSGNATAAESVEERQAVALEKKSKGAKGRIHYHKFTRGKDLSSRSADEISKIFGGNMPGKKKKSVATENDDSISPEDSVPKEEKVTGLKTFQSGDNIHDYFAKKMALKKMGSSTATPVDSAEASRAASDEDEAQVMPTFALGHAKRPTDEPTIEEPALVDAAEPVARKKKSKKRKSEAIDAEEVAPPGEAVAPPGEAVAPPGEEVASLGEAVAPPGEASVIEAEMETAPGDAPEAYEVERELKRKLRAIKRTEKRKLERVLKKAQKEDGQSVNSTSAAVAPVKEDVPLVEEQAVTSTEEPVESKEERRARKLARREERARLAAAENELTRSGEDMSIVPASVEAVVVSRMAAAASVASPPVALVAPVHTNGVSSSLGCGGDRGLMAGSTSQPTFATSLHFMRHQMKTLAPDARAAMFPGSNIFEIVGYGDELFF</sequence>
<comment type="caution">
    <text evidence="3">The sequence shown here is derived from an EMBL/GenBank/DDBJ whole genome shotgun (WGS) entry which is preliminary data.</text>
</comment>
<dbReference type="PROSITE" id="PS50174">
    <property type="entry name" value="G_PATCH"/>
    <property type="match status" value="1"/>
</dbReference>
<name>A0A1W0WCC3_HYPEX</name>
<feature type="compositionally biased region" description="Low complexity" evidence="1">
    <location>
        <begin position="285"/>
        <end position="307"/>
    </location>
</feature>
<evidence type="ECO:0000259" key="2">
    <source>
        <dbReference type="PROSITE" id="PS50174"/>
    </source>
</evidence>
<dbReference type="GO" id="GO:0010521">
    <property type="term" value="F:telomerase inhibitor activity"/>
    <property type="evidence" value="ECO:0007669"/>
    <property type="project" value="TreeGrafter"/>
</dbReference>
<dbReference type="PANTHER" id="PTHR23149">
    <property type="entry name" value="G PATCH DOMAIN CONTAINING PROTEIN"/>
    <property type="match status" value="1"/>
</dbReference>
<dbReference type="SMART" id="SM00443">
    <property type="entry name" value="G_patch"/>
    <property type="match status" value="1"/>
</dbReference>
<dbReference type="Proteomes" id="UP000192578">
    <property type="component" value="Unassembled WGS sequence"/>
</dbReference>
<dbReference type="OrthoDB" id="29523at2759"/>
<feature type="region of interest" description="Disordered" evidence="1">
    <location>
        <begin position="152"/>
        <end position="184"/>
    </location>
</feature>
<evidence type="ECO:0000313" key="4">
    <source>
        <dbReference type="Proteomes" id="UP000192578"/>
    </source>
</evidence>
<accession>A0A1W0WCC3</accession>
<protein>
    <submittedName>
        <fullName evidence="3">PIN2/TERF1-interacting telomerase inhibitor 1</fullName>
    </submittedName>
</protein>
<gene>
    <name evidence="3" type="ORF">BV898_12932</name>
</gene>
<feature type="region of interest" description="Disordered" evidence="1">
    <location>
        <begin position="1"/>
        <end position="22"/>
    </location>
</feature>
<feature type="region of interest" description="Disordered" evidence="1">
    <location>
        <begin position="215"/>
        <end position="234"/>
    </location>
</feature>
<feature type="region of interest" description="Disordered" evidence="1">
    <location>
        <begin position="242"/>
        <end position="337"/>
    </location>
</feature>
<dbReference type="EMBL" id="MTYJ01000136">
    <property type="protein sequence ID" value="OQV12803.1"/>
    <property type="molecule type" value="Genomic_DNA"/>
</dbReference>
<proteinExistence type="predicted"/>
<keyword evidence="4" id="KW-1185">Reference proteome</keyword>
<dbReference type="InterPro" id="IPR000467">
    <property type="entry name" value="G_patch_dom"/>
</dbReference>
<feature type="domain" description="G-patch" evidence="2">
    <location>
        <begin position="26"/>
        <end position="72"/>
    </location>
</feature>
<feature type="compositionally biased region" description="Polar residues" evidence="1">
    <location>
        <begin position="12"/>
        <end position="22"/>
    </location>
</feature>
<organism evidence="3 4">
    <name type="scientific">Hypsibius exemplaris</name>
    <name type="common">Freshwater tardigrade</name>
    <dbReference type="NCBI Taxonomy" id="2072580"/>
    <lineage>
        <taxon>Eukaryota</taxon>
        <taxon>Metazoa</taxon>
        <taxon>Ecdysozoa</taxon>
        <taxon>Tardigrada</taxon>
        <taxon>Eutardigrada</taxon>
        <taxon>Parachela</taxon>
        <taxon>Hypsibioidea</taxon>
        <taxon>Hypsibiidae</taxon>
        <taxon>Hypsibius</taxon>
    </lineage>
</organism>
<reference evidence="4" key="1">
    <citation type="submission" date="2017-01" db="EMBL/GenBank/DDBJ databases">
        <title>Comparative genomics of anhydrobiosis in the tardigrade Hypsibius dujardini.</title>
        <authorList>
            <person name="Yoshida Y."/>
            <person name="Koutsovoulos G."/>
            <person name="Laetsch D."/>
            <person name="Stevens L."/>
            <person name="Kumar S."/>
            <person name="Horikawa D."/>
            <person name="Ishino K."/>
            <person name="Komine S."/>
            <person name="Tomita M."/>
            <person name="Blaxter M."/>
            <person name="Arakawa K."/>
        </authorList>
    </citation>
    <scope>NUCLEOTIDE SEQUENCE [LARGE SCALE GENOMIC DNA]</scope>
    <source>
        <strain evidence="4">Z151</strain>
    </source>
</reference>
<dbReference type="Pfam" id="PF01585">
    <property type="entry name" value="G-patch"/>
    <property type="match status" value="1"/>
</dbReference>
<dbReference type="GO" id="GO:0005730">
    <property type="term" value="C:nucleolus"/>
    <property type="evidence" value="ECO:0007669"/>
    <property type="project" value="TreeGrafter"/>
</dbReference>
<dbReference type="PANTHER" id="PTHR23149:SF27">
    <property type="entry name" value="PIN2_TERF1-INTERACTING TELOMERASE INHIBITOR 1"/>
    <property type="match status" value="1"/>
</dbReference>
<evidence type="ECO:0000313" key="3">
    <source>
        <dbReference type="EMBL" id="OQV12803.1"/>
    </source>
</evidence>
<dbReference type="GO" id="GO:0003676">
    <property type="term" value="F:nucleic acid binding"/>
    <property type="evidence" value="ECO:0007669"/>
    <property type="project" value="InterPro"/>
</dbReference>
<dbReference type="AlphaFoldDB" id="A0A1W0WCC3"/>
<dbReference type="InterPro" id="IPR050656">
    <property type="entry name" value="PINX1"/>
</dbReference>
<evidence type="ECO:0000256" key="1">
    <source>
        <dbReference type="SAM" id="MobiDB-lite"/>
    </source>
</evidence>